<dbReference type="RefSeq" id="WP_069314534.1">
    <property type="nucleotide sequence ID" value="NZ_MDTU01000008.1"/>
</dbReference>
<reference evidence="1 2" key="1">
    <citation type="submission" date="2016-08" db="EMBL/GenBank/DDBJ databases">
        <title>Draft genome sequence of Candidatus Piscirickettsia litoralis, from seawater.</title>
        <authorList>
            <person name="Wan X."/>
            <person name="Lee A.J."/>
            <person name="Hou S."/>
            <person name="Donachie S.P."/>
        </authorList>
    </citation>
    <scope>NUCLEOTIDE SEQUENCE [LARGE SCALE GENOMIC DNA]</scope>
    <source>
        <strain evidence="1 2">Y2</strain>
    </source>
</reference>
<protein>
    <recommendedName>
        <fullName evidence="3">Phage protein</fullName>
    </recommendedName>
</protein>
<evidence type="ECO:0000313" key="2">
    <source>
        <dbReference type="Proteomes" id="UP000094329"/>
    </source>
</evidence>
<evidence type="ECO:0008006" key="3">
    <source>
        <dbReference type="Google" id="ProtNLM"/>
    </source>
</evidence>
<proteinExistence type="predicted"/>
<evidence type="ECO:0000313" key="1">
    <source>
        <dbReference type="EMBL" id="ODN41022.1"/>
    </source>
</evidence>
<organism evidence="1 2">
    <name type="scientific">Piscirickettsia litoralis</name>
    <dbReference type="NCBI Taxonomy" id="1891921"/>
    <lineage>
        <taxon>Bacteria</taxon>
        <taxon>Pseudomonadati</taxon>
        <taxon>Pseudomonadota</taxon>
        <taxon>Gammaproteobacteria</taxon>
        <taxon>Thiotrichales</taxon>
        <taxon>Piscirickettsiaceae</taxon>
        <taxon>Piscirickettsia</taxon>
    </lineage>
</organism>
<dbReference type="Proteomes" id="UP000094329">
    <property type="component" value="Unassembled WGS sequence"/>
</dbReference>
<name>A0ABX2ZWM6_9GAMM</name>
<comment type="caution">
    <text evidence="1">The sequence shown here is derived from an EMBL/GenBank/DDBJ whole genome shotgun (WGS) entry which is preliminary data.</text>
</comment>
<keyword evidence="2" id="KW-1185">Reference proteome</keyword>
<gene>
    <name evidence="1" type="ORF">BGC07_18495</name>
</gene>
<accession>A0ABX2ZWM6</accession>
<sequence length="117" mass="14036">MLKIEKHECELITSEFRDLTLDDIAEALGVGLDECKKKWKEHKQPYKTRQALFEEHYKLGLRTKYEMYVYSRQARINELRDFIVKKTDAVNCRALEQPTPFIVRKYSKKELKGRLRV</sequence>
<dbReference type="EMBL" id="MDTU01000008">
    <property type="protein sequence ID" value="ODN41022.1"/>
    <property type="molecule type" value="Genomic_DNA"/>
</dbReference>